<protein>
    <recommendedName>
        <fullName evidence="8">Reverse transcriptase domain-containing protein</fullName>
    </recommendedName>
</protein>
<accession>A0AAN9G3V8</accession>
<evidence type="ECO:0000256" key="6">
    <source>
        <dbReference type="ARBA" id="ARBA00022801"/>
    </source>
</evidence>
<keyword evidence="6" id="KW-0378">Hydrolase</keyword>
<dbReference type="PANTHER" id="PTHR37984">
    <property type="entry name" value="PROTEIN CBG26694"/>
    <property type="match status" value="1"/>
</dbReference>
<proteinExistence type="predicted"/>
<keyword evidence="5" id="KW-0255">Endonuclease</keyword>
<gene>
    <name evidence="9" type="ORF">V1264_007946</name>
</gene>
<feature type="domain" description="Reverse transcriptase" evidence="8">
    <location>
        <begin position="2"/>
        <end position="179"/>
    </location>
</feature>
<dbReference type="CDD" id="cd09274">
    <property type="entry name" value="RNase_HI_RT_Ty3"/>
    <property type="match status" value="1"/>
</dbReference>
<dbReference type="InterPro" id="IPR000477">
    <property type="entry name" value="RT_dom"/>
</dbReference>
<evidence type="ECO:0000313" key="10">
    <source>
        <dbReference type="Proteomes" id="UP001374579"/>
    </source>
</evidence>
<dbReference type="Gene3D" id="3.10.10.10">
    <property type="entry name" value="HIV Type 1 Reverse Transcriptase, subunit A, domain 1"/>
    <property type="match status" value="1"/>
</dbReference>
<dbReference type="Proteomes" id="UP001374579">
    <property type="component" value="Unassembled WGS sequence"/>
</dbReference>
<sequence length="357" mass="40760">MLKMGVIRESSSPYSSPVVVVKKKDGTNRVCIDFKKVNKITVFDPEPMPTATDRFRQLTGSTIFSKIDLSKGYWQIPVREEDIPKTAFATPDGTYECLRMPFGMVNSGATLKRGMRKMLKGMKNVVYYWDDLLAHTETFAEHLETLMELFSRLTKANLTVRPSKCILGTDNVDFIGHSLKEGQKGLLLENVTKILNAPRPETKKQVRSFLGLAGYYREFIPNFAAITAPLSDMTRKGCPNRILWGPAQEKAYQTVRELMSRDPVLRKKLSGAEKNYSTMEKECLSIVWGIKKFELYLQGVKFVLQTDHKPLTYLNSAKFVNNRIMRWVMYLQNFDMRVESIKGSDNVGADFLSRVCE</sequence>
<dbReference type="GO" id="GO:0006508">
    <property type="term" value="P:proteolysis"/>
    <property type="evidence" value="ECO:0007669"/>
    <property type="project" value="UniProtKB-KW"/>
</dbReference>
<dbReference type="InterPro" id="IPR041373">
    <property type="entry name" value="RT_RNaseH"/>
</dbReference>
<dbReference type="InterPro" id="IPR043128">
    <property type="entry name" value="Rev_trsase/Diguanyl_cyclase"/>
</dbReference>
<comment type="caution">
    <text evidence="9">The sequence shown here is derived from an EMBL/GenBank/DDBJ whole genome shotgun (WGS) entry which is preliminary data.</text>
</comment>
<name>A0AAN9G3V8_9CAEN</name>
<dbReference type="FunFam" id="3.30.70.270:FF:000020">
    <property type="entry name" value="Transposon Tf2-6 polyprotein-like Protein"/>
    <property type="match status" value="1"/>
</dbReference>
<dbReference type="Gene3D" id="3.30.70.270">
    <property type="match status" value="2"/>
</dbReference>
<evidence type="ECO:0000256" key="2">
    <source>
        <dbReference type="ARBA" id="ARBA00022679"/>
    </source>
</evidence>
<dbReference type="AlphaFoldDB" id="A0AAN9G3V8"/>
<dbReference type="GO" id="GO:0008233">
    <property type="term" value="F:peptidase activity"/>
    <property type="evidence" value="ECO:0007669"/>
    <property type="project" value="UniProtKB-KW"/>
</dbReference>
<organism evidence="9 10">
    <name type="scientific">Littorina saxatilis</name>
    <dbReference type="NCBI Taxonomy" id="31220"/>
    <lineage>
        <taxon>Eukaryota</taxon>
        <taxon>Metazoa</taxon>
        <taxon>Spiralia</taxon>
        <taxon>Lophotrochozoa</taxon>
        <taxon>Mollusca</taxon>
        <taxon>Gastropoda</taxon>
        <taxon>Caenogastropoda</taxon>
        <taxon>Littorinimorpha</taxon>
        <taxon>Littorinoidea</taxon>
        <taxon>Littorinidae</taxon>
        <taxon>Littorina</taxon>
    </lineage>
</organism>
<keyword evidence="4" id="KW-0540">Nuclease</keyword>
<evidence type="ECO:0000256" key="4">
    <source>
        <dbReference type="ARBA" id="ARBA00022722"/>
    </source>
</evidence>
<dbReference type="EMBL" id="JBAMIC010000019">
    <property type="protein sequence ID" value="KAK7094306.1"/>
    <property type="molecule type" value="Genomic_DNA"/>
</dbReference>
<dbReference type="FunFam" id="3.10.10.10:FF:000007">
    <property type="entry name" value="Retrovirus-related Pol polyprotein from transposon 17.6-like Protein"/>
    <property type="match status" value="1"/>
</dbReference>
<keyword evidence="3" id="KW-0548">Nucleotidyltransferase</keyword>
<dbReference type="SUPFAM" id="SSF56672">
    <property type="entry name" value="DNA/RNA polymerases"/>
    <property type="match status" value="1"/>
</dbReference>
<dbReference type="InterPro" id="IPR043502">
    <property type="entry name" value="DNA/RNA_pol_sf"/>
</dbReference>
<dbReference type="GO" id="GO:0003964">
    <property type="term" value="F:RNA-directed DNA polymerase activity"/>
    <property type="evidence" value="ECO:0007669"/>
    <property type="project" value="UniProtKB-KW"/>
</dbReference>
<dbReference type="CDD" id="cd01647">
    <property type="entry name" value="RT_LTR"/>
    <property type="match status" value="1"/>
</dbReference>
<evidence type="ECO:0000256" key="1">
    <source>
        <dbReference type="ARBA" id="ARBA00022670"/>
    </source>
</evidence>
<evidence type="ECO:0000256" key="5">
    <source>
        <dbReference type="ARBA" id="ARBA00022759"/>
    </source>
</evidence>
<dbReference type="Pfam" id="PF00078">
    <property type="entry name" value="RVT_1"/>
    <property type="match status" value="1"/>
</dbReference>
<dbReference type="Pfam" id="PF17917">
    <property type="entry name" value="RT_RNaseH"/>
    <property type="match status" value="1"/>
</dbReference>
<reference evidence="9 10" key="1">
    <citation type="submission" date="2024-02" db="EMBL/GenBank/DDBJ databases">
        <title>Chromosome-scale genome assembly of the rough periwinkle Littorina saxatilis.</title>
        <authorList>
            <person name="De Jode A."/>
            <person name="Faria R."/>
            <person name="Formenti G."/>
            <person name="Sims Y."/>
            <person name="Smith T.P."/>
            <person name="Tracey A."/>
            <person name="Wood J.M.D."/>
            <person name="Zagrodzka Z.B."/>
            <person name="Johannesson K."/>
            <person name="Butlin R.K."/>
            <person name="Leder E.H."/>
        </authorList>
    </citation>
    <scope>NUCLEOTIDE SEQUENCE [LARGE SCALE GENOMIC DNA]</scope>
    <source>
        <strain evidence="9">Snail1</strain>
        <tissue evidence="9">Muscle</tissue>
    </source>
</reference>
<keyword evidence="10" id="KW-1185">Reference proteome</keyword>
<evidence type="ECO:0000259" key="8">
    <source>
        <dbReference type="PROSITE" id="PS50878"/>
    </source>
</evidence>
<keyword evidence="2" id="KW-0808">Transferase</keyword>
<keyword evidence="1" id="KW-0645">Protease</keyword>
<evidence type="ECO:0000256" key="3">
    <source>
        <dbReference type="ARBA" id="ARBA00022695"/>
    </source>
</evidence>
<dbReference type="PANTHER" id="PTHR37984:SF5">
    <property type="entry name" value="PROTEIN NYNRIN-LIKE"/>
    <property type="match status" value="1"/>
</dbReference>
<keyword evidence="7" id="KW-0695">RNA-directed DNA polymerase</keyword>
<evidence type="ECO:0000256" key="7">
    <source>
        <dbReference type="ARBA" id="ARBA00022918"/>
    </source>
</evidence>
<dbReference type="InterPro" id="IPR050951">
    <property type="entry name" value="Retrovirus_Pol_polyprotein"/>
</dbReference>
<evidence type="ECO:0000313" key="9">
    <source>
        <dbReference type="EMBL" id="KAK7094306.1"/>
    </source>
</evidence>
<dbReference type="PROSITE" id="PS50878">
    <property type="entry name" value="RT_POL"/>
    <property type="match status" value="1"/>
</dbReference>
<dbReference type="GO" id="GO:0004519">
    <property type="term" value="F:endonuclease activity"/>
    <property type="evidence" value="ECO:0007669"/>
    <property type="project" value="UniProtKB-KW"/>
</dbReference>